<organism evidence="11 12">
    <name type="scientific">Arcanobacterium wilhelmae</name>
    <dbReference type="NCBI Taxonomy" id="1803177"/>
    <lineage>
        <taxon>Bacteria</taxon>
        <taxon>Bacillati</taxon>
        <taxon>Actinomycetota</taxon>
        <taxon>Actinomycetes</taxon>
        <taxon>Actinomycetales</taxon>
        <taxon>Actinomycetaceae</taxon>
        <taxon>Arcanobacterium</taxon>
    </lineage>
</organism>
<comment type="caution">
    <text evidence="11">The sequence shown here is derived from an EMBL/GenBank/DDBJ whole genome shotgun (WGS) entry which is preliminary data.</text>
</comment>
<dbReference type="Pfam" id="PF02537">
    <property type="entry name" value="CRCB"/>
    <property type="match status" value="1"/>
</dbReference>
<dbReference type="InterPro" id="IPR003691">
    <property type="entry name" value="FluC"/>
</dbReference>
<comment type="similarity">
    <text evidence="7 10">Belongs to the fluoride channel Fluc/FEX (TC 1.A.43) family.</text>
</comment>
<feature type="binding site" evidence="10">
    <location>
        <position position="72"/>
    </location>
    <ligand>
        <name>Na(+)</name>
        <dbReference type="ChEBI" id="CHEBI:29101"/>
        <note>structural</note>
    </ligand>
</feature>
<accession>A0ABT9N932</accession>
<keyword evidence="4 10" id="KW-1133">Transmembrane helix</keyword>
<keyword evidence="10" id="KW-0406">Ion transport</keyword>
<keyword evidence="3 10" id="KW-0812">Transmembrane</keyword>
<evidence type="ECO:0000256" key="7">
    <source>
        <dbReference type="ARBA" id="ARBA00035120"/>
    </source>
</evidence>
<evidence type="ECO:0000313" key="11">
    <source>
        <dbReference type="EMBL" id="MDP9800203.1"/>
    </source>
</evidence>
<comment type="function">
    <text evidence="9 10">Fluoride-specific ion channel. Important for reducing fluoride concentration in the cell, thus reducing its toxicity.</text>
</comment>
<feature type="transmembrane region" description="Helical" evidence="10">
    <location>
        <begin position="94"/>
        <end position="118"/>
    </location>
</feature>
<evidence type="ECO:0000256" key="10">
    <source>
        <dbReference type="HAMAP-Rule" id="MF_00454"/>
    </source>
</evidence>
<name>A0ABT9N932_9ACTO</name>
<evidence type="ECO:0000256" key="3">
    <source>
        <dbReference type="ARBA" id="ARBA00022692"/>
    </source>
</evidence>
<evidence type="ECO:0000313" key="12">
    <source>
        <dbReference type="Proteomes" id="UP001235966"/>
    </source>
</evidence>
<dbReference type="EMBL" id="JAUSQW010000001">
    <property type="protein sequence ID" value="MDP9800203.1"/>
    <property type="molecule type" value="Genomic_DNA"/>
</dbReference>
<keyword evidence="12" id="KW-1185">Reference proteome</keyword>
<dbReference type="PANTHER" id="PTHR28259">
    <property type="entry name" value="FLUORIDE EXPORT PROTEIN 1-RELATED"/>
    <property type="match status" value="1"/>
</dbReference>
<evidence type="ECO:0000256" key="6">
    <source>
        <dbReference type="ARBA" id="ARBA00023303"/>
    </source>
</evidence>
<proteinExistence type="inferred from homology"/>
<feature type="transmembrane region" description="Helical" evidence="10">
    <location>
        <begin position="36"/>
        <end position="56"/>
    </location>
</feature>
<keyword evidence="10" id="KW-0813">Transport</keyword>
<keyword evidence="10" id="KW-0479">Metal-binding</keyword>
<comment type="subcellular location">
    <subcellularLocation>
        <location evidence="1 10">Cell membrane</location>
        <topology evidence="1 10">Multi-pass membrane protein</topology>
    </subcellularLocation>
</comment>
<evidence type="ECO:0000256" key="4">
    <source>
        <dbReference type="ARBA" id="ARBA00022989"/>
    </source>
</evidence>
<keyword evidence="6 10" id="KW-0407">Ion channel</keyword>
<feature type="binding site" evidence="10">
    <location>
        <position position="75"/>
    </location>
    <ligand>
        <name>Na(+)</name>
        <dbReference type="ChEBI" id="CHEBI:29101"/>
        <note>structural</note>
    </ligand>
</feature>
<dbReference type="Proteomes" id="UP001235966">
    <property type="component" value="Unassembled WGS sequence"/>
</dbReference>
<dbReference type="RefSeq" id="WP_278057602.1">
    <property type="nucleotide sequence ID" value="NZ_CP121247.1"/>
</dbReference>
<sequence length="122" mass="12038">MIPLLLALAAAVGAASRFVIDDALSSPDSHLPRGTWTVNVVGSLALGLFAGAADVGALSASGLTILGTGFCGGFTTFSTASLDSVKLARRDLGWIAAVNSAGMIVVCVAAAALGFAIASRVC</sequence>
<evidence type="ECO:0000256" key="5">
    <source>
        <dbReference type="ARBA" id="ARBA00023136"/>
    </source>
</evidence>
<reference evidence="11 12" key="1">
    <citation type="submission" date="2023-07" db="EMBL/GenBank/DDBJ databases">
        <title>Sequencing the genomes of 1000 actinobacteria strains.</title>
        <authorList>
            <person name="Klenk H.-P."/>
        </authorList>
    </citation>
    <scope>NUCLEOTIDE SEQUENCE [LARGE SCALE GENOMIC DNA]</scope>
    <source>
        <strain evidence="11 12">DSM 102162</strain>
    </source>
</reference>
<dbReference type="PANTHER" id="PTHR28259:SF1">
    <property type="entry name" value="FLUORIDE EXPORT PROTEIN 1-RELATED"/>
    <property type="match status" value="1"/>
</dbReference>
<dbReference type="HAMAP" id="MF_00454">
    <property type="entry name" value="FluC"/>
    <property type="match status" value="1"/>
</dbReference>
<evidence type="ECO:0000256" key="2">
    <source>
        <dbReference type="ARBA" id="ARBA00022475"/>
    </source>
</evidence>
<evidence type="ECO:0000256" key="8">
    <source>
        <dbReference type="ARBA" id="ARBA00035585"/>
    </source>
</evidence>
<evidence type="ECO:0000256" key="9">
    <source>
        <dbReference type="ARBA" id="ARBA00049940"/>
    </source>
</evidence>
<protein>
    <recommendedName>
        <fullName evidence="10">Fluoride-specific ion channel FluC</fullName>
    </recommendedName>
</protein>
<gene>
    <name evidence="10" type="primary">fluC</name>
    <name evidence="10" type="synonym">crcB</name>
    <name evidence="11" type="ORF">J2S49_000279</name>
</gene>
<keyword evidence="2 10" id="KW-1003">Cell membrane</keyword>
<comment type="activity regulation">
    <text evidence="10">Na(+) is not transported, but it plays an essential structural role and its presence is essential for fluoride channel function.</text>
</comment>
<comment type="catalytic activity">
    <reaction evidence="8">
        <text>fluoride(in) = fluoride(out)</text>
        <dbReference type="Rhea" id="RHEA:76159"/>
        <dbReference type="ChEBI" id="CHEBI:17051"/>
    </reaction>
    <physiologicalReaction direction="left-to-right" evidence="8">
        <dbReference type="Rhea" id="RHEA:76160"/>
    </physiologicalReaction>
</comment>
<keyword evidence="5 10" id="KW-0472">Membrane</keyword>
<keyword evidence="10" id="KW-0915">Sodium</keyword>
<evidence type="ECO:0000256" key="1">
    <source>
        <dbReference type="ARBA" id="ARBA00004651"/>
    </source>
</evidence>
<feature type="transmembrane region" description="Helical" evidence="10">
    <location>
        <begin position="63"/>
        <end position="82"/>
    </location>
</feature>